<dbReference type="Pfam" id="PF14361">
    <property type="entry name" value="RsbRD_N"/>
    <property type="match status" value="1"/>
</dbReference>
<dbReference type="PANTHER" id="PTHR33744">
    <property type="entry name" value="CARBOHYDRATE DIACID REGULATOR"/>
    <property type="match status" value="1"/>
</dbReference>
<keyword evidence="6" id="KW-1185">Reference proteome</keyword>
<feature type="domain" description="PucR C-terminal helix-turn-helix" evidence="2">
    <location>
        <begin position="329"/>
        <end position="386"/>
    </location>
</feature>
<comment type="similarity">
    <text evidence="1">Belongs to the CdaR family.</text>
</comment>
<dbReference type="InterPro" id="IPR042070">
    <property type="entry name" value="PucR_C-HTH_sf"/>
</dbReference>
<reference evidence="6" key="1">
    <citation type="journal article" date="2019" name="Int. J. Syst. Evol. Microbiol.">
        <title>The Global Catalogue of Microorganisms (GCM) 10K type strain sequencing project: providing services to taxonomists for standard genome sequencing and annotation.</title>
        <authorList>
            <consortium name="The Broad Institute Genomics Platform"/>
            <consortium name="The Broad Institute Genome Sequencing Center for Infectious Disease"/>
            <person name="Wu L."/>
            <person name="Ma J."/>
        </authorList>
    </citation>
    <scope>NUCLEOTIDE SEQUENCE [LARGE SCALE GENOMIC DNA]</scope>
    <source>
        <strain evidence="6">JCM 6833</strain>
    </source>
</reference>
<feature type="domain" description="RsbT co-antagonist protein RsbRD N-terminal" evidence="3">
    <location>
        <begin position="26"/>
        <end position="164"/>
    </location>
</feature>
<evidence type="ECO:0000259" key="3">
    <source>
        <dbReference type="Pfam" id="PF14361"/>
    </source>
</evidence>
<dbReference type="InterPro" id="IPR025751">
    <property type="entry name" value="RsbRD_N_dom"/>
</dbReference>
<dbReference type="Pfam" id="PF17853">
    <property type="entry name" value="GGDEF_2"/>
    <property type="match status" value="1"/>
</dbReference>
<sequence>MGGRAREIVVDSLLSQCAATLLARADELADEIFEAITSEDELYAQMGPERRADVRDFNERNLREQLTCMAEGRPVSTEMSRANARLRAAQGVPIASLLHAFRIGYRVMWKALMDEARTWPDSSTREVAHAAMTVWALFDACSETVNEVYRETLVGLARDDERRRLVLLDALFEGRVADWSTLGGSAEALGLPGRGPYLSVAAGRDEATTLERALARLGLRSAWRPRTDDLAGIVAVPGARDAERTFAAIDQAVAGRAGVSPPYEALGDTAGALRLASVARASLPHDVRGATTLDRDPVAALVAAGSDLSARLVTSVLGPVLDHPEHKALLEALSAWLETGSTSEVAARLYCHRNTVRNRLDRVEQLTGRYLAQPTDTAAFYAAVRALRLAQRPADG</sequence>
<dbReference type="InterPro" id="IPR025736">
    <property type="entry name" value="PucR_C-HTH_dom"/>
</dbReference>
<dbReference type="InterPro" id="IPR041522">
    <property type="entry name" value="CdaR_GGDEF"/>
</dbReference>
<evidence type="ECO:0000259" key="2">
    <source>
        <dbReference type="Pfam" id="PF13556"/>
    </source>
</evidence>
<evidence type="ECO:0000313" key="6">
    <source>
        <dbReference type="Proteomes" id="UP001501509"/>
    </source>
</evidence>
<dbReference type="Proteomes" id="UP001501509">
    <property type="component" value="Unassembled WGS sequence"/>
</dbReference>
<evidence type="ECO:0000256" key="1">
    <source>
        <dbReference type="ARBA" id="ARBA00006754"/>
    </source>
</evidence>
<evidence type="ECO:0000313" key="5">
    <source>
        <dbReference type="EMBL" id="GAA2614786.1"/>
    </source>
</evidence>
<proteinExistence type="inferred from homology"/>
<comment type="caution">
    <text evidence="5">The sequence shown here is derived from an EMBL/GenBank/DDBJ whole genome shotgun (WGS) entry which is preliminary data.</text>
</comment>
<dbReference type="InterPro" id="IPR051448">
    <property type="entry name" value="CdaR-like_regulators"/>
</dbReference>
<dbReference type="PANTHER" id="PTHR33744:SF1">
    <property type="entry name" value="DNA-BINDING TRANSCRIPTIONAL ACTIVATOR ADER"/>
    <property type="match status" value="1"/>
</dbReference>
<accession>A0ABP6CG07</accession>
<dbReference type="EMBL" id="BAAATD010000008">
    <property type="protein sequence ID" value="GAA2614786.1"/>
    <property type="molecule type" value="Genomic_DNA"/>
</dbReference>
<organism evidence="5 6">
    <name type="scientific">Actinomadura fulvescens</name>
    <dbReference type="NCBI Taxonomy" id="46160"/>
    <lineage>
        <taxon>Bacteria</taxon>
        <taxon>Bacillati</taxon>
        <taxon>Actinomycetota</taxon>
        <taxon>Actinomycetes</taxon>
        <taxon>Streptosporangiales</taxon>
        <taxon>Thermomonosporaceae</taxon>
        <taxon>Actinomadura</taxon>
    </lineage>
</organism>
<protein>
    <submittedName>
        <fullName evidence="5">Helix-turn-helix domain-containing protein</fullName>
    </submittedName>
</protein>
<gene>
    <name evidence="5" type="ORF">GCM10010411_57170</name>
</gene>
<name>A0ABP6CG07_9ACTN</name>
<dbReference type="RefSeq" id="WP_344545547.1">
    <property type="nucleotide sequence ID" value="NZ_BAAATD010000008.1"/>
</dbReference>
<feature type="domain" description="CdaR GGDEF-like" evidence="4">
    <location>
        <begin position="185"/>
        <end position="279"/>
    </location>
</feature>
<dbReference type="Pfam" id="PF13556">
    <property type="entry name" value="HTH_30"/>
    <property type="match status" value="1"/>
</dbReference>
<dbReference type="Gene3D" id="1.10.10.2840">
    <property type="entry name" value="PucR C-terminal helix-turn-helix domain"/>
    <property type="match status" value="1"/>
</dbReference>
<evidence type="ECO:0000259" key="4">
    <source>
        <dbReference type="Pfam" id="PF17853"/>
    </source>
</evidence>